<dbReference type="SUPFAM" id="SSF46785">
    <property type="entry name" value="Winged helix' DNA-binding domain"/>
    <property type="match status" value="1"/>
</dbReference>
<dbReference type="eggNOG" id="arCOG02037">
    <property type="taxonomic scope" value="Archaea"/>
</dbReference>
<reference evidence="3 4" key="1">
    <citation type="journal article" date="2013" name="Genome Announc.">
        <title>Draft Genome Sequence of 'Candidatus Halobonum tyrrellensis' Strain G22, Isolated from the Hypersaline Waters of Lake Tyrrell, Australia.</title>
        <authorList>
            <person name="Ugalde J.A."/>
            <person name="Narasingarao P."/>
            <person name="Kuo S."/>
            <person name="Podell S."/>
            <person name="Allen E.E."/>
        </authorList>
    </citation>
    <scope>NUCLEOTIDE SEQUENCE [LARGE SCALE GENOMIC DNA]</scope>
    <source>
        <strain evidence="3 4">G22</strain>
    </source>
</reference>
<dbReference type="PANTHER" id="PTHR34293:SF1">
    <property type="entry name" value="HTH-TYPE TRANSCRIPTIONAL REGULATOR TRMBL2"/>
    <property type="match status" value="1"/>
</dbReference>
<gene>
    <name evidence="3" type="ORF">K933_00020</name>
</gene>
<proteinExistence type="predicted"/>
<protein>
    <submittedName>
        <fullName evidence="3">Putative transcriptional regulator</fullName>
    </submittedName>
</protein>
<dbReference type="InterPro" id="IPR051797">
    <property type="entry name" value="TrmB-like"/>
</dbReference>
<feature type="compositionally biased region" description="Basic and acidic residues" evidence="1">
    <location>
        <begin position="272"/>
        <end position="286"/>
    </location>
</feature>
<comment type="caution">
    <text evidence="3">The sequence shown here is derived from an EMBL/GenBank/DDBJ whole genome shotgun (WGS) entry which is preliminary data.</text>
</comment>
<evidence type="ECO:0000313" key="4">
    <source>
        <dbReference type="Proteomes" id="UP000017840"/>
    </source>
</evidence>
<dbReference type="PANTHER" id="PTHR34293">
    <property type="entry name" value="HTH-TYPE TRANSCRIPTIONAL REGULATOR TRMBL2"/>
    <property type="match status" value="1"/>
</dbReference>
<evidence type="ECO:0000256" key="1">
    <source>
        <dbReference type="SAM" id="MobiDB-lite"/>
    </source>
</evidence>
<dbReference type="InterPro" id="IPR036390">
    <property type="entry name" value="WH_DNA-bd_sf"/>
</dbReference>
<dbReference type="STRING" id="1324957.K933_00020"/>
<dbReference type="PATRIC" id="fig|1324957.4.peg.5"/>
<keyword evidence="4" id="KW-1185">Reference proteome</keyword>
<dbReference type="InterPro" id="IPR002831">
    <property type="entry name" value="Tscrpt_reg_TrmB_N"/>
</dbReference>
<organism evidence="3 4">
    <name type="scientific">Candidatus Halobonum tyrrellensis G22</name>
    <dbReference type="NCBI Taxonomy" id="1324957"/>
    <lineage>
        <taxon>Archaea</taxon>
        <taxon>Methanobacteriati</taxon>
        <taxon>Methanobacteriota</taxon>
        <taxon>Stenosarchaea group</taxon>
        <taxon>Halobacteria</taxon>
        <taxon>Halobacteriales</taxon>
        <taxon>Haloferacaceae</taxon>
        <taxon>Candidatus Halobonum</taxon>
    </lineage>
</organism>
<sequence>MSPDTRHDEALELLQQLGLKEYEARCLVTLVGVADATAKQVSDESDVPRTRVYDAMRVLESRGLVEVQHAKPQRFRSVPVGEAVETLRRWYDARLDPLETALRRLHDTGAPETGETHEVWSLLSRDGIASRTRQITEEAEREVVLVVGTESVLTDELLGALADANERGVSVVVGALDEGIRERVEAAAPDAEVFVSELEWLRGVEGAAEEGVSVGRLLLVDGSTILVSSFDPESSTERAVFGRGFSNGLVLITRRLMETGLSRGGRAVGSPERTDGAAHDGEHADSEPGSSDDPESREE</sequence>
<feature type="domain" description="Transcription regulator TrmB N-terminal" evidence="2">
    <location>
        <begin position="14"/>
        <end position="79"/>
    </location>
</feature>
<dbReference type="Pfam" id="PF01978">
    <property type="entry name" value="TrmB"/>
    <property type="match status" value="1"/>
</dbReference>
<feature type="compositionally biased region" description="Acidic residues" evidence="1">
    <location>
        <begin position="290"/>
        <end position="299"/>
    </location>
</feature>
<dbReference type="AlphaFoldDB" id="V4HQK4"/>
<dbReference type="EMBL" id="ASGZ01000001">
    <property type="protein sequence ID" value="ESP90199.1"/>
    <property type="molecule type" value="Genomic_DNA"/>
</dbReference>
<evidence type="ECO:0000259" key="2">
    <source>
        <dbReference type="Pfam" id="PF01978"/>
    </source>
</evidence>
<dbReference type="InterPro" id="IPR036388">
    <property type="entry name" value="WH-like_DNA-bd_sf"/>
</dbReference>
<dbReference type="OrthoDB" id="30795at2157"/>
<dbReference type="Proteomes" id="UP000017840">
    <property type="component" value="Unassembled WGS sequence"/>
</dbReference>
<dbReference type="RefSeq" id="WP_023392605.1">
    <property type="nucleotide sequence ID" value="NZ_ASGZ01000001.1"/>
</dbReference>
<feature type="region of interest" description="Disordered" evidence="1">
    <location>
        <begin position="262"/>
        <end position="299"/>
    </location>
</feature>
<name>V4HQK4_9EURY</name>
<evidence type="ECO:0000313" key="3">
    <source>
        <dbReference type="EMBL" id="ESP90199.1"/>
    </source>
</evidence>
<dbReference type="Gene3D" id="1.10.10.10">
    <property type="entry name" value="Winged helix-like DNA-binding domain superfamily/Winged helix DNA-binding domain"/>
    <property type="match status" value="1"/>
</dbReference>
<accession>V4HQK4</accession>